<protein>
    <submittedName>
        <fullName evidence="1">Uncharacterized protein</fullName>
    </submittedName>
</protein>
<dbReference type="OrthoDB" id="364204at2"/>
<name>A0A4R1G7R1_9BACT</name>
<proteinExistence type="predicted"/>
<dbReference type="EMBL" id="SMFV01000007">
    <property type="protein sequence ID" value="TCK02485.1"/>
    <property type="molecule type" value="Genomic_DNA"/>
</dbReference>
<dbReference type="Proteomes" id="UP000295777">
    <property type="component" value="Unassembled WGS sequence"/>
</dbReference>
<sequence>MAKIGVFWVIDGEKIDGYREPLESGESYGDTIQPTFDHFSYWKKLILRYPKLKLLEYDDTPRGRVVYNKKEKRFLILSSKEVLENKNLIKAISHFFEISGAPKLVWDEHYEINRPPTEGDRS</sequence>
<organism evidence="1 2">
    <name type="scientific">Phorcysia thermohydrogeniphila</name>
    <dbReference type="NCBI Taxonomy" id="936138"/>
    <lineage>
        <taxon>Bacteria</taxon>
        <taxon>Pseudomonadati</taxon>
        <taxon>Aquificota</taxon>
        <taxon>Aquificia</taxon>
        <taxon>Desulfurobacteriales</taxon>
        <taxon>Desulfurobacteriaceae</taxon>
        <taxon>Phorcysia</taxon>
    </lineage>
</organism>
<gene>
    <name evidence="1" type="ORF">CLV27_1660</name>
</gene>
<comment type="caution">
    <text evidence="1">The sequence shown here is derived from an EMBL/GenBank/DDBJ whole genome shotgun (WGS) entry which is preliminary data.</text>
</comment>
<keyword evidence="2" id="KW-1185">Reference proteome</keyword>
<evidence type="ECO:0000313" key="1">
    <source>
        <dbReference type="EMBL" id="TCK02485.1"/>
    </source>
</evidence>
<dbReference type="RefSeq" id="WP_132527675.1">
    <property type="nucleotide sequence ID" value="NZ_SMFV01000007.1"/>
</dbReference>
<evidence type="ECO:0000313" key="2">
    <source>
        <dbReference type="Proteomes" id="UP000295777"/>
    </source>
</evidence>
<accession>A0A4R1G7R1</accession>
<reference evidence="1 2" key="1">
    <citation type="submission" date="2019-03" db="EMBL/GenBank/DDBJ databases">
        <title>Genomic Encyclopedia of Archaeal and Bacterial Type Strains, Phase II (KMG-II): from individual species to whole genera.</title>
        <authorList>
            <person name="Goeker M."/>
        </authorList>
    </citation>
    <scope>NUCLEOTIDE SEQUENCE [LARGE SCALE GENOMIC DNA]</scope>
    <source>
        <strain evidence="1 2">DSM 24425</strain>
    </source>
</reference>
<dbReference type="AlphaFoldDB" id="A0A4R1G7R1"/>